<keyword evidence="2 4" id="KW-0238">DNA-binding</keyword>
<feature type="domain" description="HTH tetR-type" evidence="5">
    <location>
        <begin position="6"/>
        <end position="66"/>
    </location>
</feature>
<dbReference type="InterPro" id="IPR009057">
    <property type="entry name" value="Homeodomain-like_sf"/>
</dbReference>
<dbReference type="Pfam" id="PF00440">
    <property type="entry name" value="TetR_N"/>
    <property type="match status" value="1"/>
</dbReference>
<evidence type="ECO:0000313" key="7">
    <source>
        <dbReference type="Proteomes" id="UP000062833"/>
    </source>
</evidence>
<evidence type="ECO:0000259" key="5">
    <source>
        <dbReference type="PROSITE" id="PS50977"/>
    </source>
</evidence>
<protein>
    <recommendedName>
        <fullName evidence="5">HTH tetR-type domain-containing protein</fullName>
    </recommendedName>
</protein>
<proteinExistence type="predicted"/>
<keyword evidence="7" id="KW-1185">Reference proteome</keyword>
<reference evidence="7" key="1">
    <citation type="submission" date="2015-09" db="EMBL/GenBank/DDBJ databases">
        <title>Complete genome of Arthrobacter alpinus strain R3.8.</title>
        <authorList>
            <person name="See-Too W.S."/>
            <person name="Chan K.G."/>
        </authorList>
    </citation>
    <scope>NUCLEOTIDE SEQUENCE [LARGE SCALE GENOMIC DNA]</scope>
    <source>
        <strain evidence="7">R3.8</strain>
    </source>
</reference>
<dbReference type="SUPFAM" id="SSF46689">
    <property type="entry name" value="Homeodomain-like"/>
    <property type="match status" value="1"/>
</dbReference>
<evidence type="ECO:0000256" key="2">
    <source>
        <dbReference type="ARBA" id="ARBA00023125"/>
    </source>
</evidence>
<dbReference type="KEGG" id="aaq:AOC05_06095"/>
<dbReference type="PROSITE" id="PS50977">
    <property type="entry name" value="HTH_TETR_2"/>
    <property type="match status" value="1"/>
</dbReference>
<dbReference type="GO" id="GO:0003677">
    <property type="term" value="F:DNA binding"/>
    <property type="evidence" value="ECO:0007669"/>
    <property type="project" value="UniProtKB-UniRule"/>
</dbReference>
<dbReference type="Proteomes" id="UP000062833">
    <property type="component" value="Chromosome"/>
</dbReference>
<dbReference type="Gene3D" id="1.10.357.10">
    <property type="entry name" value="Tetracycline Repressor, domain 2"/>
    <property type="match status" value="1"/>
</dbReference>
<accession>A0A0M4QF20</accession>
<gene>
    <name evidence="6" type="ORF">AOC05_06095</name>
</gene>
<dbReference type="InterPro" id="IPR001647">
    <property type="entry name" value="HTH_TetR"/>
</dbReference>
<dbReference type="PATRIC" id="fig|656366.3.peg.1303"/>
<dbReference type="EMBL" id="CP012677">
    <property type="protein sequence ID" value="ALE92004.1"/>
    <property type="molecule type" value="Genomic_DNA"/>
</dbReference>
<sequence>MGRTQAFDTDEAVRCARAVFWERGYEEASLPELERATGLSRSSIYHAFGNKRGLFDAAVSSYLDEIIRPRLRSLNAPDVAEDAIVEYFTALRAALAQPGTPQSHHGCLLLNAAGAPIANESAVSLAIAGYRDELQASLGRGVGAHRRGIGDGARLQLATVLSSLVIAAMTLARIDKDQALATLDTALELLGN</sequence>
<dbReference type="PANTHER" id="PTHR47506">
    <property type="entry name" value="TRANSCRIPTIONAL REGULATORY PROTEIN"/>
    <property type="match status" value="1"/>
</dbReference>
<evidence type="ECO:0000256" key="1">
    <source>
        <dbReference type="ARBA" id="ARBA00023015"/>
    </source>
</evidence>
<evidence type="ECO:0000256" key="4">
    <source>
        <dbReference type="PROSITE-ProRule" id="PRU00335"/>
    </source>
</evidence>
<evidence type="ECO:0000313" key="6">
    <source>
        <dbReference type="EMBL" id="ALE92004.1"/>
    </source>
</evidence>
<dbReference type="AlphaFoldDB" id="A0A0M4QF20"/>
<dbReference type="PANTHER" id="PTHR47506:SF1">
    <property type="entry name" value="HTH-TYPE TRANSCRIPTIONAL REGULATOR YJDC"/>
    <property type="match status" value="1"/>
</dbReference>
<keyword evidence="1" id="KW-0805">Transcription regulation</keyword>
<keyword evidence="3" id="KW-0804">Transcription</keyword>
<evidence type="ECO:0000256" key="3">
    <source>
        <dbReference type="ARBA" id="ARBA00023163"/>
    </source>
</evidence>
<dbReference type="OrthoDB" id="9805134at2"/>
<feature type="DNA-binding region" description="H-T-H motif" evidence="4">
    <location>
        <begin position="29"/>
        <end position="48"/>
    </location>
</feature>
<name>A0A0M4QF20_9MICC</name>
<dbReference type="RefSeq" id="WP_062006470.1">
    <property type="nucleotide sequence ID" value="NZ_CP012677.1"/>
</dbReference>
<organism evidence="6 7">
    <name type="scientific">Arthrobacter alpinus</name>
    <dbReference type="NCBI Taxonomy" id="656366"/>
    <lineage>
        <taxon>Bacteria</taxon>
        <taxon>Bacillati</taxon>
        <taxon>Actinomycetota</taxon>
        <taxon>Actinomycetes</taxon>
        <taxon>Micrococcales</taxon>
        <taxon>Micrococcaceae</taxon>
        <taxon>Arthrobacter</taxon>
    </lineage>
</organism>
<dbReference type="PRINTS" id="PR00455">
    <property type="entry name" value="HTHTETR"/>
</dbReference>